<dbReference type="GO" id="GO:0005886">
    <property type="term" value="C:plasma membrane"/>
    <property type="evidence" value="ECO:0007669"/>
    <property type="project" value="UniProtKB-SubCell"/>
</dbReference>
<dbReference type="PANTHER" id="PTHR47529">
    <property type="entry name" value="PEPTIDYL-PROLYL CIS-TRANS ISOMERASE D"/>
    <property type="match status" value="1"/>
</dbReference>
<evidence type="ECO:0000256" key="5">
    <source>
        <dbReference type="ARBA" id="ARBA00022692"/>
    </source>
</evidence>
<sequence length="612" mass="65230">MAQRKGSRVGLWIVVGMLVIGLGGWYTGGAGGRTTAVGSVDGLDIPVQGYANALRSQMRAIEEQSGQPLTFAEVQALGLDRAVLGQVVSQRVLDAEAQRLGLSVGDLRVAEAVRSSSSFQGLDGEFDREIYREALRRNGLNEEAFETGLREDTTRTILQAAVMSGIPEPETYGEILAAYGNERRDVTWATIGSDAVAVLPQAAEEDLRAYYDANPDAFTAPELRQITYAWLTPEMIQDDLPVDDAAVRELYDSRIDEFVQEERRLVERLVFPSEEAAADAKARIDAGDVTFEQVVEERGLQLSDVDLGDVSRGELDEAGEPVFTAEAGAVLGPLPSSLGPALFRVNAVLAADEVPFEEAEPDLRAELANQRARRVIGDLAPEIEDLVAGGATVEDLAELTDLEPGQIAWSEGVTEGPAAYQGFRDAAAQAVEGALPEVVELDDGGIFVLRLDSVTPPALRPFEEVRPEVETAWEAQALRDAVLAQADATAQAIAGGASFEDQGLAGTAETGLTRRSAVEGTVPEFISTAFELEPGETRAIPTEDGAIVIRVDATAAAPEDDPGLLAERASIASQVSGSLSQDLFDAYARQVQAGAEVRIDDQALAAVHAQFN</sequence>
<protein>
    <recommendedName>
        <fullName evidence="2">Parvulin-like PPIase</fullName>
    </recommendedName>
    <alternativeName>
        <fullName evidence="9">Peptidyl-prolyl cis-trans isomerase plp</fullName>
    </alternativeName>
    <alternativeName>
        <fullName evidence="12">Periplasmic chaperone PpiD</fullName>
    </alternativeName>
    <alternativeName>
        <fullName evidence="13">Periplasmic folding chaperone</fullName>
    </alternativeName>
    <alternativeName>
        <fullName evidence="10">Rotamase plp</fullName>
    </alternativeName>
</protein>
<accession>A0A6J4P115</accession>
<dbReference type="Pfam" id="PF13145">
    <property type="entry name" value="Rotamase_2"/>
    <property type="match status" value="1"/>
</dbReference>
<evidence type="ECO:0000256" key="13">
    <source>
        <dbReference type="ARBA" id="ARBA00042775"/>
    </source>
</evidence>
<comment type="similarity">
    <text evidence="11">Belongs to the PpiD chaperone family.</text>
</comment>
<keyword evidence="16" id="KW-0413">Isomerase</keyword>
<dbReference type="InterPro" id="IPR046357">
    <property type="entry name" value="PPIase_dom_sf"/>
</dbReference>
<evidence type="ECO:0000256" key="11">
    <source>
        <dbReference type="ARBA" id="ARBA00038408"/>
    </source>
</evidence>
<keyword evidence="7 14" id="KW-0472">Membrane</keyword>
<dbReference type="Pfam" id="PF13624">
    <property type="entry name" value="SurA_N_3"/>
    <property type="match status" value="1"/>
</dbReference>
<dbReference type="PANTHER" id="PTHR47529:SF1">
    <property type="entry name" value="PERIPLASMIC CHAPERONE PPID"/>
    <property type="match status" value="1"/>
</dbReference>
<evidence type="ECO:0000256" key="1">
    <source>
        <dbReference type="ARBA" id="ARBA00004382"/>
    </source>
</evidence>
<evidence type="ECO:0000256" key="8">
    <source>
        <dbReference type="ARBA" id="ARBA00023186"/>
    </source>
</evidence>
<evidence type="ECO:0000256" key="9">
    <source>
        <dbReference type="ARBA" id="ARBA00030642"/>
    </source>
</evidence>
<organism evidence="16">
    <name type="scientific">uncultured Rubellimicrobium sp</name>
    <dbReference type="NCBI Taxonomy" id="543078"/>
    <lineage>
        <taxon>Bacteria</taxon>
        <taxon>Pseudomonadati</taxon>
        <taxon>Pseudomonadota</taxon>
        <taxon>Alphaproteobacteria</taxon>
        <taxon>Rhodobacterales</taxon>
        <taxon>Roseobacteraceae</taxon>
        <taxon>Rubellimicrobium</taxon>
        <taxon>environmental samples</taxon>
    </lineage>
</organism>
<dbReference type="Gene3D" id="1.10.4030.10">
    <property type="entry name" value="Porin chaperone SurA, peptide-binding domain"/>
    <property type="match status" value="1"/>
</dbReference>
<evidence type="ECO:0000256" key="6">
    <source>
        <dbReference type="ARBA" id="ARBA00022989"/>
    </source>
</evidence>
<feature type="domain" description="PpiC" evidence="15">
    <location>
        <begin position="242"/>
        <end position="361"/>
    </location>
</feature>
<evidence type="ECO:0000256" key="4">
    <source>
        <dbReference type="ARBA" id="ARBA00022519"/>
    </source>
</evidence>
<dbReference type="InterPro" id="IPR052029">
    <property type="entry name" value="PpiD_chaperone"/>
</dbReference>
<keyword evidence="8" id="KW-0143">Chaperone</keyword>
<reference evidence="16" key="1">
    <citation type="submission" date="2020-02" db="EMBL/GenBank/DDBJ databases">
        <authorList>
            <person name="Meier V. D."/>
        </authorList>
    </citation>
    <scope>NUCLEOTIDE SEQUENCE</scope>
    <source>
        <strain evidence="16">AVDCRST_MAG15</strain>
    </source>
</reference>
<evidence type="ECO:0000259" key="15">
    <source>
        <dbReference type="Pfam" id="PF13145"/>
    </source>
</evidence>
<dbReference type="SUPFAM" id="SSF54534">
    <property type="entry name" value="FKBP-like"/>
    <property type="match status" value="1"/>
</dbReference>
<name>A0A6J4P115_9RHOB</name>
<feature type="transmembrane region" description="Helical" evidence="14">
    <location>
        <begin position="9"/>
        <end position="26"/>
    </location>
</feature>
<dbReference type="InterPro" id="IPR027304">
    <property type="entry name" value="Trigger_fact/SurA_dom_sf"/>
</dbReference>
<proteinExistence type="inferred from homology"/>
<dbReference type="SUPFAM" id="SSF109998">
    <property type="entry name" value="Triger factor/SurA peptide-binding domain-like"/>
    <property type="match status" value="1"/>
</dbReference>
<keyword evidence="3" id="KW-1003">Cell membrane</keyword>
<evidence type="ECO:0000256" key="3">
    <source>
        <dbReference type="ARBA" id="ARBA00022475"/>
    </source>
</evidence>
<keyword evidence="4" id="KW-0997">Cell inner membrane</keyword>
<evidence type="ECO:0000256" key="14">
    <source>
        <dbReference type="SAM" id="Phobius"/>
    </source>
</evidence>
<dbReference type="GO" id="GO:0003755">
    <property type="term" value="F:peptidyl-prolyl cis-trans isomerase activity"/>
    <property type="evidence" value="ECO:0007669"/>
    <property type="project" value="InterPro"/>
</dbReference>
<keyword evidence="6 14" id="KW-1133">Transmembrane helix</keyword>
<comment type="subcellular location">
    <subcellularLocation>
        <location evidence="1">Cell inner membrane</location>
        <topology evidence="1">Single-pass type II membrane protein</topology>
        <orientation evidence="1">Periplasmic side</orientation>
    </subcellularLocation>
</comment>
<dbReference type="AlphaFoldDB" id="A0A6J4P115"/>
<evidence type="ECO:0000256" key="7">
    <source>
        <dbReference type="ARBA" id="ARBA00023136"/>
    </source>
</evidence>
<gene>
    <name evidence="16" type="ORF">AVDCRST_MAG15-1139</name>
</gene>
<evidence type="ECO:0000313" key="16">
    <source>
        <dbReference type="EMBL" id="CAA9403360.1"/>
    </source>
</evidence>
<evidence type="ECO:0000256" key="10">
    <source>
        <dbReference type="ARBA" id="ARBA00031484"/>
    </source>
</evidence>
<dbReference type="Gene3D" id="3.10.50.40">
    <property type="match status" value="1"/>
</dbReference>
<evidence type="ECO:0000256" key="2">
    <source>
        <dbReference type="ARBA" id="ARBA00018370"/>
    </source>
</evidence>
<evidence type="ECO:0000256" key="12">
    <source>
        <dbReference type="ARBA" id="ARBA00040743"/>
    </source>
</evidence>
<dbReference type="EMBL" id="CADCUU010000159">
    <property type="protein sequence ID" value="CAA9403360.1"/>
    <property type="molecule type" value="Genomic_DNA"/>
</dbReference>
<keyword evidence="5 14" id="KW-0812">Transmembrane</keyword>
<dbReference type="InterPro" id="IPR000297">
    <property type="entry name" value="PPIase_PpiC"/>
</dbReference>